<evidence type="ECO:0000313" key="2">
    <source>
        <dbReference type="EMBL" id="PZE20920.1"/>
    </source>
</evidence>
<dbReference type="Proteomes" id="UP000214746">
    <property type="component" value="Unassembled WGS sequence"/>
</dbReference>
<reference evidence="2" key="1">
    <citation type="submission" date="2018-06" db="EMBL/GenBank/DDBJ databases">
        <title>Paenibacillus xerothermodurans sp. nov. an extremely dry heat resistant spore forming bacterium isolated from the soil of Cape Canaveral, Florida.</title>
        <authorList>
            <person name="Seuylemezian A."/>
            <person name="Kaur N."/>
            <person name="Patil P."/>
            <person name="Patil P."/>
            <person name="Mayilraj S."/>
            <person name="Vaishampayan P."/>
        </authorList>
    </citation>
    <scope>NUCLEOTIDE SEQUENCE [LARGE SCALE GENOMIC DNA]</scope>
    <source>
        <strain evidence="2">ATCC 27380</strain>
    </source>
</reference>
<feature type="transmembrane region" description="Helical" evidence="1">
    <location>
        <begin position="27"/>
        <end position="45"/>
    </location>
</feature>
<dbReference type="EMBL" id="NHRJ02000004">
    <property type="protein sequence ID" value="PZE20920.1"/>
    <property type="molecule type" value="Genomic_DNA"/>
</dbReference>
<name>A0A2W1NB77_PAEXE</name>
<sequence length="73" mass="7999">MVLFQIAIGVVSALILWGFIELTYRTMLWVIGLTVLVSLIIPGAFLFLSGILLVFIGMLATLGILFLIGAFRK</sequence>
<evidence type="ECO:0000313" key="3">
    <source>
        <dbReference type="Proteomes" id="UP000214746"/>
    </source>
</evidence>
<keyword evidence="1" id="KW-0812">Transmembrane</keyword>
<dbReference type="OrthoDB" id="2630145at2"/>
<comment type="caution">
    <text evidence="2">The sequence shown here is derived from an EMBL/GenBank/DDBJ whole genome shotgun (WGS) entry which is preliminary data.</text>
</comment>
<dbReference type="AlphaFoldDB" id="A0A2W1NB77"/>
<accession>A0A2W1NB77</accession>
<protein>
    <submittedName>
        <fullName evidence="2">Uncharacterized protein</fullName>
    </submittedName>
</protein>
<gene>
    <name evidence="2" type="ORF">CBW46_009515</name>
</gene>
<keyword evidence="3" id="KW-1185">Reference proteome</keyword>
<dbReference type="RefSeq" id="WP_089199780.1">
    <property type="nucleotide sequence ID" value="NZ_NHRJ02000004.1"/>
</dbReference>
<feature type="transmembrane region" description="Helical" evidence="1">
    <location>
        <begin position="51"/>
        <end position="71"/>
    </location>
</feature>
<keyword evidence="1" id="KW-0472">Membrane</keyword>
<keyword evidence="1" id="KW-1133">Transmembrane helix</keyword>
<organism evidence="2 3">
    <name type="scientific">Paenibacillus xerothermodurans</name>
    <dbReference type="NCBI Taxonomy" id="1977292"/>
    <lineage>
        <taxon>Bacteria</taxon>
        <taxon>Bacillati</taxon>
        <taxon>Bacillota</taxon>
        <taxon>Bacilli</taxon>
        <taxon>Bacillales</taxon>
        <taxon>Paenibacillaceae</taxon>
        <taxon>Paenibacillus</taxon>
    </lineage>
</organism>
<proteinExistence type="predicted"/>
<evidence type="ECO:0000256" key="1">
    <source>
        <dbReference type="SAM" id="Phobius"/>
    </source>
</evidence>
<feature type="transmembrane region" description="Helical" evidence="1">
    <location>
        <begin position="6"/>
        <end position="22"/>
    </location>
</feature>